<protein>
    <submittedName>
        <fullName evidence="2">Uncharacterized protein</fullName>
    </submittedName>
</protein>
<organism evidence="2 3">
    <name type="scientific">Piloderma croceum (strain F 1598)</name>
    <dbReference type="NCBI Taxonomy" id="765440"/>
    <lineage>
        <taxon>Eukaryota</taxon>
        <taxon>Fungi</taxon>
        <taxon>Dikarya</taxon>
        <taxon>Basidiomycota</taxon>
        <taxon>Agaricomycotina</taxon>
        <taxon>Agaricomycetes</taxon>
        <taxon>Agaricomycetidae</taxon>
        <taxon>Atheliales</taxon>
        <taxon>Atheliaceae</taxon>
        <taxon>Piloderma</taxon>
    </lineage>
</organism>
<name>A0A0C3FWX4_PILCF</name>
<dbReference type="EMBL" id="KN832976">
    <property type="protein sequence ID" value="KIM88635.1"/>
    <property type="molecule type" value="Genomic_DNA"/>
</dbReference>
<dbReference type="HOGENOM" id="CLU_1845833_0_0_1"/>
<dbReference type="AlphaFoldDB" id="A0A0C3FWX4"/>
<accession>A0A0C3FWX4</accession>
<sequence length="139" mass="15113">MAIPEAKIRQAAERAWMPQIGARGGTAARPRTSPGPMPLGPSSGAHPLTSPPSSRLPESIPKPGMDSETAAPRHEQHMSKRPSSPSHPVREYKNTRSYSTPMSDPTDKLYLSTSADSTPLEWCASIIQEIFHVSSIFRP</sequence>
<gene>
    <name evidence="2" type="ORF">PILCRDRAFT_813609</name>
</gene>
<proteinExistence type="predicted"/>
<evidence type="ECO:0000313" key="2">
    <source>
        <dbReference type="EMBL" id="KIM88635.1"/>
    </source>
</evidence>
<reference evidence="3" key="2">
    <citation type="submission" date="2015-01" db="EMBL/GenBank/DDBJ databases">
        <title>Evolutionary Origins and Diversification of the Mycorrhizal Mutualists.</title>
        <authorList>
            <consortium name="DOE Joint Genome Institute"/>
            <consortium name="Mycorrhizal Genomics Consortium"/>
            <person name="Kohler A."/>
            <person name="Kuo A."/>
            <person name="Nagy L.G."/>
            <person name="Floudas D."/>
            <person name="Copeland A."/>
            <person name="Barry K.W."/>
            <person name="Cichocki N."/>
            <person name="Veneault-Fourrey C."/>
            <person name="LaButti K."/>
            <person name="Lindquist E.A."/>
            <person name="Lipzen A."/>
            <person name="Lundell T."/>
            <person name="Morin E."/>
            <person name="Murat C."/>
            <person name="Riley R."/>
            <person name="Ohm R."/>
            <person name="Sun H."/>
            <person name="Tunlid A."/>
            <person name="Henrissat B."/>
            <person name="Grigoriev I.V."/>
            <person name="Hibbett D.S."/>
            <person name="Martin F."/>
        </authorList>
    </citation>
    <scope>NUCLEOTIDE SEQUENCE [LARGE SCALE GENOMIC DNA]</scope>
    <source>
        <strain evidence="3">F 1598</strain>
    </source>
</reference>
<feature type="region of interest" description="Disordered" evidence="1">
    <location>
        <begin position="1"/>
        <end position="112"/>
    </location>
</feature>
<dbReference type="InParanoid" id="A0A0C3FWX4"/>
<reference evidence="2 3" key="1">
    <citation type="submission" date="2014-04" db="EMBL/GenBank/DDBJ databases">
        <authorList>
            <consortium name="DOE Joint Genome Institute"/>
            <person name="Kuo A."/>
            <person name="Tarkka M."/>
            <person name="Buscot F."/>
            <person name="Kohler A."/>
            <person name="Nagy L.G."/>
            <person name="Floudas D."/>
            <person name="Copeland A."/>
            <person name="Barry K.W."/>
            <person name="Cichocki N."/>
            <person name="Veneault-Fourrey C."/>
            <person name="LaButti K."/>
            <person name="Lindquist E.A."/>
            <person name="Lipzen A."/>
            <person name="Lundell T."/>
            <person name="Morin E."/>
            <person name="Murat C."/>
            <person name="Sun H."/>
            <person name="Tunlid A."/>
            <person name="Henrissat B."/>
            <person name="Grigoriev I.V."/>
            <person name="Hibbett D.S."/>
            <person name="Martin F."/>
            <person name="Nordberg H.P."/>
            <person name="Cantor M.N."/>
            <person name="Hua S.X."/>
        </authorList>
    </citation>
    <scope>NUCLEOTIDE SEQUENCE [LARGE SCALE GENOMIC DNA]</scope>
    <source>
        <strain evidence="2 3">F 1598</strain>
    </source>
</reference>
<evidence type="ECO:0000256" key="1">
    <source>
        <dbReference type="SAM" id="MobiDB-lite"/>
    </source>
</evidence>
<evidence type="ECO:0000313" key="3">
    <source>
        <dbReference type="Proteomes" id="UP000054166"/>
    </source>
</evidence>
<dbReference type="Proteomes" id="UP000054166">
    <property type="component" value="Unassembled WGS sequence"/>
</dbReference>
<keyword evidence="3" id="KW-1185">Reference proteome</keyword>
<feature type="compositionally biased region" description="Basic and acidic residues" evidence="1">
    <location>
        <begin position="1"/>
        <end position="12"/>
    </location>
</feature>